<dbReference type="EMBL" id="BMAU01021388">
    <property type="protein sequence ID" value="GFY29520.1"/>
    <property type="molecule type" value="Genomic_DNA"/>
</dbReference>
<dbReference type="AlphaFoldDB" id="A0A8X7BFJ9"/>
<dbReference type="Proteomes" id="UP000887159">
    <property type="component" value="Unassembled WGS sequence"/>
</dbReference>
<evidence type="ECO:0000313" key="2">
    <source>
        <dbReference type="Proteomes" id="UP000887159"/>
    </source>
</evidence>
<evidence type="ECO:0000313" key="1">
    <source>
        <dbReference type="EMBL" id="GFY29520.1"/>
    </source>
</evidence>
<sequence length="78" mass="8820">MTLTLFRYGTEGFLKTQFPSDTQRIIVRVDLEMKQVKKQARHEFELSAVRSAKAQSPHVGVVWKLRDCGAGSCVVLII</sequence>
<name>A0A8X7BFJ9_TRICX</name>
<protein>
    <submittedName>
        <fullName evidence="1">Uncharacterized protein</fullName>
    </submittedName>
</protein>
<comment type="caution">
    <text evidence="1">The sequence shown here is derived from an EMBL/GenBank/DDBJ whole genome shotgun (WGS) entry which is preliminary data.</text>
</comment>
<accession>A0A8X7BFJ9</accession>
<reference evidence="1" key="1">
    <citation type="submission" date="2020-08" db="EMBL/GenBank/DDBJ databases">
        <title>Multicomponent nature underlies the extraordinary mechanical properties of spider dragline silk.</title>
        <authorList>
            <person name="Kono N."/>
            <person name="Nakamura H."/>
            <person name="Mori M."/>
            <person name="Yoshida Y."/>
            <person name="Ohtoshi R."/>
            <person name="Malay A.D."/>
            <person name="Moran D.A.P."/>
            <person name="Tomita M."/>
            <person name="Numata K."/>
            <person name="Arakawa K."/>
        </authorList>
    </citation>
    <scope>NUCLEOTIDE SEQUENCE</scope>
</reference>
<proteinExistence type="predicted"/>
<gene>
    <name evidence="1" type="ORF">TNCV_2626901</name>
</gene>
<keyword evidence="2" id="KW-1185">Reference proteome</keyword>
<organism evidence="1 2">
    <name type="scientific">Trichonephila clavipes</name>
    <name type="common">Golden silk orbweaver</name>
    <name type="synonym">Nephila clavipes</name>
    <dbReference type="NCBI Taxonomy" id="2585209"/>
    <lineage>
        <taxon>Eukaryota</taxon>
        <taxon>Metazoa</taxon>
        <taxon>Ecdysozoa</taxon>
        <taxon>Arthropoda</taxon>
        <taxon>Chelicerata</taxon>
        <taxon>Arachnida</taxon>
        <taxon>Araneae</taxon>
        <taxon>Araneomorphae</taxon>
        <taxon>Entelegynae</taxon>
        <taxon>Araneoidea</taxon>
        <taxon>Nephilidae</taxon>
        <taxon>Trichonephila</taxon>
    </lineage>
</organism>